<evidence type="ECO:0000313" key="10">
    <source>
        <dbReference type="Proteomes" id="UP000317209"/>
    </source>
</evidence>
<name>A0A543BBM7_9MICO</name>
<feature type="transmembrane region" description="Helical" evidence="7">
    <location>
        <begin position="202"/>
        <end position="222"/>
    </location>
</feature>
<keyword evidence="10" id="KW-1185">Reference proteome</keyword>
<feature type="transmembrane region" description="Helical" evidence="7">
    <location>
        <begin position="115"/>
        <end position="135"/>
    </location>
</feature>
<feature type="domain" description="ABC transmembrane type-1" evidence="8">
    <location>
        <begin position="79"/>
        <end position="268"/>
    </location>
</feature>
<evidence type="ECO:0000256" key="7">
    <source>
        <dbReference type="RuleBase" id="RU363032"/>
    </source>
</evidence>
<dbReference type="PANTHER" id="PTHR43744">
    <property type="entry name" value="ABC TRANSPORTER PERMEASE PROTEIN MG189-RELATED-RELATED"/>
    <property type="match status" value="1"/>
</dbReference>
<evidence type="ECO:0000313" key="9">
    <source>
        <dbReference type="EMBL" id="TQL82255.1"/>
    </source>
</evidence>
<dbReference type="OrthoDB" id="2063054at2"/>
<evidence type="ECO:0000256" key="3">
    <source>
        <dbReference type="ARBA" id="ARBA00022475"/>
    </source>
</evidence>
<protein>
    <submittedName>
        <fullName evidence="9">Carbohydrate ABC transporter membrane protein 2 (CUT1 family)</fullName>
    </submittedName>
</protein>
<comment type="caution">
    <text evidence="9">The sequence shown here is derived from an EMBL/GenBank/DDBJ whole genome shotgun (WGS) entry which is preliminary data.</text>
</comment>
<keyword evidence="2 7" id="KW-0813">Transport</keyword>
<feature type="transmembrane region" description="Helical" evidence="7">
    <location>
        <begin position="247"/>
        <end position="267"/>
    </location>
</feature>
<gene>
    <name evidence="9" type="ORF">FB560_3739</name>
</gene>
<reference evidence="9 10" key="1">
    <citation type="submission" date="2019-06" db="EMBL/GenBank/DDBJ databases">
        <title>Sequencing the genomes of 1000 actinobacteria strains.</title>
        <authorList>
            <person name="Klenk H.-P."/>
        </authorList>
    </citation>
    <scope>NUCLEOTIDE SEQUENCE [LARGE SCALE GENOMIC DNA]</scope>
    <source>
        <strain evidence="9 10">DSM 20169</strain>
    </source>
</reference>
<evidence type="ECO:0000256" key="6">
    <source>
        <dbReference type="ARBA" id="ARBA00023136"/>
    </source>
</evidence>
<sequence length="283" mass="30846">MSDRTAQKRRGQRTGRHLGAHAVLLVGGVVMVSPFIYQLLATFMTNGQITSVPPTLWPTQWNLDNYIGVFTQVPFLRQMLNTVIITVLTTVATLILCALGGYAFARMRFFAKGPLFAVVLSMLMVPGTLLLIPQYQTVQSLGWLNSFAGIVVPGLVNAFGIFMMRQFFLGLPKELEEAARLDGANPGQVFWQVMLPLARPGLSALAILTALASWSSLLWPLVIVNSQDMMPLAVGLASFTGEHGSEYPSMLAAALMAMLPIMILFLVMQRQVIEGIAFSGLKG</sequence>
<dbReference type="EMBL" id="VFOX01000002">
    <property type="protein sequence ID" value="TQL82255.1"/>
    <property type="molecule type" value="Genomic_DNA"/>
</dbReference>
<dbReference type="CDD" id="cd06261">
    <property type="entry name" value="TM_PBP2"/>
    <property type="match status" value="1"/>
</dbReference>
<dbReference type="InterPro" id="IPR000515">
    <property type="entry name" value="MetI-like"/>
</dbReference>
<keyword evidence="5 7" id="KW-1133">Transmembrane helix</keyword>
<feature type="transmembrane region" description="Helical" evidence="7">
    <location>
        <begin position="141"/>
        <end position="163"/>
    </location>
</feature>
<evidence type="ECO:0000256" key="4">
    <source>
        <dbReference type="ARBA" id="ARBA00022692"/>
    </source>
</evidence>
<dbReference type="GO" id="GO:0055085">
    <property type="term" value="P:transmembrane transport"/>
    <property type="evidence" value="ECO:0007669"/>
    <property type="project" value="InterPro"/>
</dbReference>
<dbReference type="Gene3D" id="1.10.3720.10">
    <property type="entry name" value="MetI-like"/>
    <property type="match status" value="1"/>
</dbReference>
<dbReference type="AlphaFoldDB" id="A0A543BBM7"/>
<comment type="subcellular location">
    <subcellularLocation>
        <location evidence="1 7">Cell membrane</location>
        <topology evidence="1 7">Multi-pass membrane protein</topology>
    </subcellularLocation>
</comment>
<proteinExistence type="inferred from homology"/>
<accession>A0A543BBM7</accession>
<evidence type="ECO:0000259" key="8">
    <source>
        <dbReference type="PROSITE" id="PS50928"/>
    </source>
</evidence>
<evidence type="ECO:0000256" key="1">
    <source>
        <dbReference type="ARBA" id="ARBA00004651"/>
    </source>
</evidence>
<dbReference type="PANTHER" id="PTHR43744:SF12">
    <property type="entry name" value="ABC TRANSPORTER PERMEASE PROTEIN MG189-RELATED"/>
    <property type="match status" value="1"/>
</dbReference>
<keyword evidence="3" id="KW-1003">Cell membrane</keyword>
<keyword evidence="6 7" id="KW-0472">Membrane</keyword>
<feature type="transmembrane region" description="Helical" evidence="7">
    <location>
        <begin position="21"/>
        <end position="40"/>
    </location>
</feature>
<dbReference type="SUPFAM" id="SSF161098">
    <property type="entry name" value="MetI-like"/>
    <property type="match status" value="1"/>
</dbReference>
<comment type="similarity">
    <text evidence="7">Belongs to the binding-protein-dependent transport system permease family.</text>
</comment>
<evidence type="ECO:0000256" key="2">
    <source>
        <dbReference type="ARBA" id="ARBA00022448"/>
    </source>
</evidence>
<keyword evidence="4 7" id="KW-0812">Transmembrane</keyword>
<dbReference type="PROSITE" id="PS50928">
    <property type="entry name" value="ABC_TM1"/>
    <property type="match status" value="1"/>
</dbReference>
<evidence type="ECO:0000256" key="5">
    <source>
        <dbReference type="ARBA" id="ARBA00022989"/>
    </source>
</evidence>
<organism evidence="9 10">
    <name type="scientific">Microbacterium saperdae</name>
    <dbReference type="NCBI Taxonomy" id="69368"/>
    <lineage>
        <taxon>Bacteria</taxon>
        <taxon>Bacillati</taxon>
        <taxon>Actinomycetota</taxon>
        <taxon>Actinomycetes</taxon>
        <taxon>Micrococcales</taxon>
        <taxon>Microbacteriaceae</taxon>
        <taxon>Microbacterium</taxon>
    </lineage>
</organism>
<feature type="transmembrane region" description="Helical" evidence="7">
    <location>
        <begin position="83"/>
        <end position="103"/>
    </location>
</feature>
<dbReference type="InterPro" id="IPR035906">
    <property type="entry name" value="MetI-like_sf"/>
</dbReference>
<dbReference type="GO" id="GO:0005886">
    <property type="term" value="C:plasma membrane"/>
    <property type="evidence" value="ECO:0007669"/>
    <property type="project" value="UniProtKB-SubCell"/>
</dbReference>
<dbReference type="RefSeq" id="WP_141874184.1">
    <property type="nucleotide sequence ID" value="NZ_VFOX01000002.1"/>
</dbReference>
<dbReference type="Pfam" id="PF00528">
    <property type="entry name" value="BPD_transp_1"/>
    <property type="match status" value="1"/>
</dbReference>
<dbReference type="Proteomes" id="UP000317209">
    <property type="component" value="Unassembled WGS sequence"/>
</dbReference>